<dbReference type="OrthoDB" id="8249012at2759"/>
<dbReference type="Proteomes" id="UP000283090">
    <property type="component" value="Unassembled WGS sequence"/>
</dbReference>
<protein>
    <submittedName>
        <fullName evidence="2">Uncharacterized protein</fullName>
    </submittedName>
</protein>
<feature type="compositionally biased region" description="Basic residues" evidence="1">
    <location>
        <begin position="320"/>
        <end position="330"/>
    </location>
</feature>
<dbReference type="PANTHER" id="PTHR21521">
    <property type="entry name" value="AMUN, ISOFORM A"/>
    <property type="match status" value="1"/>
</dbReference>
<reference evidence="2 3" key="1">
    <citation type="submission" date="2019-01" db="EMBL/GenBank/DDBJ databases">
        <title>Intercellular communication is required for trap formation in the nematode-trapping fungus Duddingtonia flagrans.</title>
        <authorList>
            <person name="Youssar L."/>
            <person name="Wernet V."/>
            <person name="Hensel N."/>
            <person name="Hildebrandt H.-G."/>
            <person name="Fischer R."/>
        </authorList>
    </citation>
    <scope>NUCLEOTIDE SEQUENCE [LARGE SCALE GENOMIC DNA]</scope>
    <source>
        <strain evidence="2 3">CBS H-5679</strain>
    </source>
</reference>
<evidence type="ECO:0000256" key="1">
    <source>
        <dbReference type="SAM" id="MobiDB-lite"/>
    </source>
</evidence>
<proteinExistence type="predicted"/>
<dbReference type="GeneID" id="93584191"/>
<name>A0A437A939_ARTFL</name>
<gene>
    <name evidence="2" type="ORF">DFL_001880</name>
</gene>
<dbReference type="RefSeq" id="XP_067493206.1">
    <property type="nucleotide sequence ID" value="XM_067630575.1"/>
</dbReference>
<accession>A0A437A939</accession>
<feature type="region of interest" description="Disordered" evidence="1">
    <location>
        <begin position="246"/>
        <end position="330"/>
    </location>
</feature>
<evidence type="ECO:0000313" key="2">
    <source>
        <dbReference type="EMBL" id="RVD87662.1"/>
    </source>
</evidence>
<dbReference type="VEuPathDB" id="FungiDB:DFL_001880"/>
<keyword evidence="3" id="KW-1185">Reference proteome</keyword>
<feature type="region of interest" description="Disordered" evidence="1">
    <location>
        <begin position="30"/>
        <end position="55"/>
    </location>
</feature>
<organism evidence="2 3">
    <name type="scientific">Arthrobotrys flagrans</name>
    <name type="common">Nematode-trapping fungus</name>
    <name type="synonym">Trichothecium flagrans</name>
    <dbReference type="NCBI Taxonomy" id="97331"/>
    <lineage>
        <taxon>Eukaryota</taxon>
        <taxon>Fungi</taxon>
        <taxon>Dikarya</taxon>
        <taxon>Ascomycota</taxon>
        <taxon>Pezizomycotina</taxon>
        <taxon>Orbiliomycetes</taxon>
        <taxon>Orbiliales</taxon>
        <taxon>Orbiliaceae</taxon>
        <taxon>Arthrobotrys</taxon>
    </lineage>
</organism>
<evidence type="ECO:0000313" key="3">
    <source>
        <dbReference type="Proteomes" id="UP000283090"/>
    </source>
</evidence>
<comment type="caution">
    <text evidence="2">The sequence shown here is derived from an EMBL/GenBank/DDBJ whole genome shotgun (WGS) entry which is preliminary data.</text>
</comment>
<feature type="compositionally biased region" description="Polar residues" evidence="1">
    <location>
        <begin position="280"/>
        <end position="293"/>
    </location>
</feature>
<sequence length="330" mass="36351">MASLPLPSTISRTEFGAILSRYPAVLKAVSDKKQPTKKSKNNDSQTLQEIDGWRDGLSDTAANHKKITKTEFGGRRLDESQVKNIVLWKLKRGKFRPTILPLVSSNPVKELEATVNEALDMSLPDQVTSGEAENDDNDALAQVSSMMKVLVKLKGIGPATATAILSSVFPETIPMFSDEAFRWIMMDKPGTSAGWNRKIAYDAKEYSEFFKRVRRLCRKFASEGEVVDARSVEKVGWVLGQEAALGITHPTEETPTESSRRTEAGKKSGEGVHKQEQKQDNALSSNSELSKSVTDGLETIGSLSKASAKRKDTSAEISHPLRRSKRNKEA</sequence>
<dbReference type="PANTHER" id="PTHR21521:SF0">
    <property type="entry name" value="AMUN, ISOFORM A"/>
    <property type="match status" value="1"/>
</dbReference>
<dbReference type="AlphaFoldDB" id="A0A437A939"/>
<dbReference type="EMBL" id="SAEB01000003">
    <property type="protein sequence ID" value="RVD87662.1"/>
    <property type="molecule type" value="Genomic_DNA"/>
</dbReference>
<dbReference type="STRING" id="97331.A0A437A939"/>
<feature type="compositionally biased region" description="Basic and acidic residues" evidence="1">
    <location>
        <begin position="258"/>
        <end position="279"/>
    </location>
</feature>